<proteinExistence type="predicted"/>
<feature type="compositionally biased region" description="Basic and acidic residues" evidence="1">
    <location>
        <begin position="1"/>
        <end position="14"/>
    </location>
</feature>
<accession>A0AAV1DIZ2</accession>
<dbReference type="AlphaFoldDB" id="A0AAV1DIZ2"/>
<evidence type="ECO:0000256" key="1">
    <source>
        <dbReference type="SAM" id="MobiDB-lite"/>
    </source>
</evidence>
<keyword evidence="3" id="KW-1185">Reference proteome</keyword>
<organism evidence="2 3">
    <name type="scientific">Oldenlandia corymbosa var. corymbosa</name>
    <dbReference type="NCBI Taxonomy" id="529605"/>
    <lineage>
        <taxon>Eukaryota</taxon>
        <taxon>Viridiplantae</taxon>
        <taxon>Streptophyta</taxon>
        <taxon>Embryophyta</taxon>
        <taxon>Tracheophyta</taxon>
        <taxon>Spermatophyta</taxon>
        <taxon>Magnoliopsida</taxon>
        <taxon>eudicotyledons</taxon>
        <taxon>Gunneridae</taxon>
        <taxon>Pentapetalae</taxon>
        <taxon>asterids</taxon>
        <taxon>lamiids</taxon>
        <taxon>Gentianales</taxon>
        <taxon>Rubiaceae</taxon>
        <taxon>Rubioideae</taxon>
        <taxon>Spermacoceae</taxon>
        <taxon>Hedyotis-Oldenlandia complex</taxon>
        <taxon>Oldenlandia</taxon>
    </lineage>
</organism>
<dbReference type="Proteomes" id="UP001161247">
    <property type="component" value="Chromosome 5"/>
</dbReference>
<reference evidence="2" key="1">
    <citation type="submission" date="2023-03" db="EMBL/GenBank/DDBJ databases">
        <authorList>
            <person name="Julca I."/>
        </authorList>
    </citation>
    <scope>NUCLEOTIDE SEQUENCE</scope>
</reference>
<feature type="compositionally biased region" description="Acidic residues" evidence="1">
    <location>
        <begin position="70"/>
        <end position="81"/>
    </location>
</feature>
<gene>
    <name evidence="2" type="ORF">OLC1_LOCUS15883</name>
</gene>
<evidence type="ECO:0000313" key="2">
    <source>
        <dbReference type="EMBL" id="CAI9107613.1"/>
    </source>
</evidence>
<feature type="compositionally biased region" description="Low complexity" evidence="1">
    <location>
        <begin position="54"/>
        <end position="65"/>
    </location>
</feature>
<dbReference type="EMBL" id="OX459122">
    <property type="protein sequence ID" value="CAI9107613.1"/>
    <property type="molecule type" value="Genomic_DNA"/>
</dbReference>
<feature type="region of interest" description="Disordered" evidence="1">
    <location>
        <begin position="1"/>
        <end position="81"/>
    </location>
</feature>
<protein>
    <submittedName>
        <fullName evidence="2">OLC1v1007008C1</fullName>
    </submittedName>
</protein>
<name>A0AAV1DIZ2_OLDCO</name>
<evidence type="ECO:0000313" key="3">
    <source>
        <dbReference type="Proteomes" id="UP001161247"/>
    </source>
</evidence>
<feature type="compositionally biased region" description="Polar residues" evidence="1">
    <location>
        <begin position="15"/>
        <end position="32"/>
    </location>
</feature>
<sequence length="157" mass="17268">MNEIETKPESDVQRRSATAGLSNSPIINNDNDLQPGENNLRDSDTEAARRTVNESDLSGGSSESSQATGIDEEEEEEEEDYLAAVAAAQADVGPSVFTNDPVMGNEFLYCDVYFSDSDDDETFYAKVMKGEEKGTEEEEAAKKKFYLRKNTLTSGKK</sequence>
<feature type="compositionally biased region" description="Basic and acidic residues" evidence="1">
    <location>
        <begin position="39"/>
        <end position="53"/>
    </location>
</feature>